<evidence type="ECO:0000313" key="1">
    <source>
        <dbReference type="EMBL" id="MFB5189103.1"/>
    </source>
</evidence>
<organism evidence="1 2">
    <name type="scientific">Alicyclobacillus fastidiosus</name>
    <dbReference type="NCBI Taxonomy" id="392011"/>
    <lineage>
        <taxon>Bacteria</taxon>
        <taxon>Bacillati</taxon>
        <taxon>Bacillota</taxon>
        <taxon>Bacilli</taxon>
        <taxon>Bacillales</taxon>
        <taxon>Alicyclobacillaceae</taxon>
        <taxon>Alicyclobacillus</taxon>
    </lineage>
</organism>
<evidence type="ECO:0000313" key="2">
    <source>
        <dbReference type="Proteomes" id="UP001579974"/>
    </source>
</evidence>
<comment type="caution">
    <text evidence="1">The sequence shown here is derived from an EMBL/GenBank/DDBJ whole genome shotgun (WGS) entry which is preliminary data.</text>
</comment>
<reference evidence="1 2" key="1">
    <citation type="journal article" date="2024" name="Int. J. Mol. Sci.">
        <title>Exploration of Alicyclobacillus spp. Genome in Search of Antibiotic Resistance.</title>
        <authorList>
            <person name="Bucka-Kolendo J."/>
            <person name="Kiousi D.E."/>
            <person name="Dekowska A."/>
            <person name="Mikolajczuk-Szczyrba A."/>
            <person name="Karadedos D.M."/>
            <person name="Michael P."/>
            <person name="Galanis A."/>
            <person name="Sokolowska B."/>
        </authorList>
    </citation>
    <scope>NUCLEOTIDE SEQUENCE [LARGE SCALE GENOMIC DNA]</scope>
    <source>
        <strain evidence="1 2">KKP 3000</strain>
    </source>
</reference>
<sequence>MRLVDVILKSLDGLMYGSVNITVHDGKITQIDRLEKHRMSPPAALDTVDKHSKVTLNRVERAGM</sequence>
<accession>A0ABV5AA01</accession>
<dbReference type="Pfam" id="PF10055">
    <property type="entry name" value="DUF2292"/>
    <property type="match status" value="1"/>
</dbReference>
<protein>
    <submittedName>
        <fullName evidence="1">YezD family protein</fullName>
    </submittedName>
</protein>
<proteinExistence type="predicted"/>
<dbReference type="InterPro" id="IPR018743">
    <property type="entry name" value="DUF2292"/>
</dbReference>
<keyword evidence="2" id="KW-1185">Reference proteome</keyword>
<dbReference type="EMBL" id="JBDXSU010000002">
    <property type="protein sequence ID" value="MFB5189103.1"/>
    <property type="molecule type" value="Genomic_DNA"/>
</dbReference>
<gene>
    <name evidence="1" type="ORF">KKP3000_002101</name>
</gene>
<name>A0ABV5AA01_9BACL</name>
<dbReference type="Proteomes" id="UP001579974">
    <property type="component" value="Unassembled WGS sequence"/>
</dbReference>